<evidence type="ECO:0000313" key="2">
    <source>
        <dbReference type="EMBL" id="GIY41876.1"/>
    </source>
</evidence>
<dbReference type="Proteomes" id="UP001054945">
    <property type="component" value="Unassembled WGS sequence"/>
</dbReference>
<evidence type="ECO:0000256" key="1">
    <source>
        <dbReference type="SAM" id="Phobius"/>
    </source>
</evidence>
<sequence length="99" mass="10774">MSGFRFFYKTVENSSNLPALLIEIGSLLAMAQSDSLESPALPAFGRGGVNFPSDVGFFIGGLFGVGCLFIHLYFCKDPTTPLLPLFRFGLQSEAIWDGF</sequence>
<comment type="caution">
    <text evidence="2">The sequence shown here is derived from an EMBL/GenBank/DDBJ whole genome shotgun (WGS) entry which is preliminary data.</text>
</comment>
<evidence type="ECO:0000313" key="3">
    <source>
        <dbReference type="Proteomes" id="UP001054945"/>
    </source>
</evidence>
<proteinExistence type="predicted"/>
<feature type="transmembrane region" description="Helical" evidence="1">
    <location>
        <begin position="57"/>
        <end position="75"/>
    </location>
</feature>
<keyword evidence="1" id="KW-0472">Membrane</keyword>
<accession>A0AAV4T964</accession>
<gene>
    <name evidence="2" type="ORF">CEXT_636171</name>
</gene>
<organism evidence="2 3">
    <name type="scientific">Caerostris extrusa</name>
    <name type="common">Bark spider</name>
    <name type="synonym">Caerostris bankana</name>
    <dbReference type="NCBI Taxonomy" id="172846"/>
    <lineage>
        <taxon>Eukaryota</taxon>
        <taxon>Metazoa</taxon>
        <taxon>Ecdysozoa</taxon>
        <taxon>Arthropoda</taxon>
        <taxon>Chelicerata</taxon>
        <taxon>Arachnida</taxon>
        <taxon>Araneae</taxon>
        <taxon>Araneomorphae</taxon>
        <taxon>Entelegynae</taxon>
        <taxon>Araneoidea</taxon>
        <taxon>Araneidae</taxon>
        <taxon>Caerostris</taxon>
    </lineage>
</organism>
<keyword evidence="3" id="KW-1185">Reference proteome</keyword>
<dbReference type="AlphaFoldDB" id="A0AAV4T964"/>
<keyword evidence="1" id="KW-0812">Transmembrane</keyword>
<dbReference type="EMBL" id="BPLR01010770">
    <property type="protein sequence ID" value="GIY41876.1"/>
    <property type="molecule type" value="Genomic_DNA"/>
</dbReference>
<name>A0AAV4T964_CAEEX</name>
<protein>
    <submittedName>
        <fullName evidence="2">Uncharacterized protein</fullName>
    </submittedName>
</protein>
<keyword evidence="1" id="KW-1133">Transmembrane helix</keyword>
<reference evidence="2 3" key="1">
    <citation type="submission" date="2021-06" db="EMBL/GenBank/DDBJ databases">
        <title>Caerostris extrusa draft genome.</title>
        <authorList>
            <person name="Kono N."/>
            <person name="Arakawa K."/>
        </authorList>
    </citation>
    <scope>NUCLEOTIDE SEQUENCE [LARGE SCALE GENOMIC DNA]</scope>
</reference>